<accession>A0ABW3VX24</accession>
<gene>
    <name evidence="2" type="ORF">ACFQ3F_02505</name>
</gene>
<keyword evidence="3" id="KW-1185">Reference proteome</keyword>
<evidence type="ECO:0000256" key="1">
    <source>
        <dbReference type="SAM" id="Coils"/>
    </source>
</evidence>
<feature type="coiled-coil region" evidence="1">
    <location>
        <begin position="147"/>
        <end position="174"/>
    </location>
</feature>
<reference evidence="3" key="1">
    <citation type="journal article" date="2019" name="Int. J. Syst. Evol. Microbiol.">
        <title>The Global Catalogue of Microorganisms (GCM) 10K type strain sequencing project: providing services to taxonomists for standard genome sequencing and annotation.</title>
        <authorList>
            <consortium name="The Broad Institute Genomics Platform"/>
            <consortium name="The Broad Institute Genome Sequencing Center for Infectious Disease"/>
            <person name="Wu L."/>
            <person name="Ma J."/>
        </authorList>
    </citation>
    <scope>NUCLEOTIDE SEQUENCE [LARGE SCALE GENOMIC DNA]</scope>
    <source>
        <strain evidence="3">CCUG 52478</strain>
    </source>
</reference>
<proteinExistence type="predicted"/>
<protein>
    <recommendedName>
        <fullName evidence="4">WXG100 family type VII secretion target</fullName>
    </recommendedName>
</protein>
<evidence type="ECO:0008006" key="4">
    <source>
        <dbReference type="Google" id="ProtNLM"/>
    </source>
</evidence>
<evidence type="ECO:0000313" key="2">
    <source>
        <dbReference type="EMBL" id="MFD1246650.1"/>
    </source>
</evidence>
<comment type="caution">
    <text evidence="2">The sequence shown here is derived from an EMBL/GenBank/DDBJ whole genome shotgun (WGS) entry which is preliminary data.</text>
</comment>
<sequence length="478" mass="50767">MLDSGGGGGGSAVGSLSGLIAAAAAKAELMHLGWTEEGDYRLSRSFETDGSPSDPVHAQARVEVDTYSGQYTTECVGPGASISKDNWVEQATGVVKKWGPKIDDLFTRWRDLPSRYTSGPLVAWGAKELNFDPTNPTSVSDDAGSVNSRLAGDLERLRSRARELTGQYAKMFADYYVNDLGTTIQAQDRLLAALAVASTAQGEVWGRAEHDLLTFQQDALKAMESSGPAGGPDSGVVLGLTIVGALAAALAAVPTLGGSTALFGVISAGAVIGAGVEGAKKAKTDFADLPLGASHPDQVFTHMDDALKRLNREIRTQEQGIQDFLVKFKRFADSGACELARPELNSAPAGEVLSPHQPLTVDKRAIAEITELWLPSVAGDLRQAERYLVITVNDGFHRGTDVGVAPDGAWTEYDALQSRASQLLTSTAADLEGAADKLEQAARLIGMTDDQISDHYRGIEKQVEDRNLNDTDDVRPLL</sequence>
<dbReference type="EMBL" id="JBHTLX010000004">
    <property type="protein sequence ID" value="MFD1246650.1"/>
    <property type="molecule type" value="Genomic_DNA"/>
</dbReference>
<organism evidence="2 3">
    <name type="scientific">Nocardioides ginsengisoli</name>
    <dbReference type="NCBI Taxonomy" id="363868"/>
    <lineage>
        <taxon>Bacteria</taxon>
        <taxon>Bacillati</taxon>
        <taxon>Actinomycetota</taxon>
        <taxon>Actinomycetes</taxon>
        <taxon>Propionibacteriales</taxon>
        <taxon>Nocardioidaceae</taxon>
        <taxon>Nocardioides</taxon>
    </lineage>
</organism>
<dbReference type="Proteomes" id="UP001597229">
    <property type="component" value="Unassembled WGS sequence"/>
</dbReference>
<name>A0ABW3VX24_9ACTN</name>
<dbReference type="RefSeq" id="WP_367921499.1">
    <property type="nucleotide sequence ID" value="NZ_BAABAC010000043.1"/>
</dbReference>
<evidence type="ECO:0000313" key="3">
    <source>
        <dbReference type="Proteomes" id="UP001597229"/>
    </source>
</evidence>
<keyword evidence="1" id="KW-0175">Coiled coil</keyword>